<evidence type="ECO:0000256" key="12">
    <source>
        <dbReference type="ARBA" id="ARBA00031464"/>
    </source>
</evidence>
<dbReference type="Pfam" id="PF01583">
    <property type="entry name" value="APS_kinase"/>
    <property type="match status" value="1"/>
</dbReference>
<dbReference type="Proteomes" id="UP000516072">
    <property type="component" value="Chromosome"/>
</dbReference>
<dbReference type="InterPro" id="IPR059117">
    <property type="entry name" value="APS_kinase_dom"/>
</dbReference>
<evidence type="ECO:0000256" key="5">
    <source>
        <dbReference type="ARBA" id="ARBA00012121"/>
    </source>
</evidence>
<dbReference type="AlphaFoldDB" id="A0A7G1QAQ0"/>
<feature type="binding site" evidence="13">
    <location>
        <begin position="35"/>
        <end position="42"/>
    </location>
    <ligand>
        <name>ATP</name>
        <dbReference type="ChEBI" id="CHEBI:30616"/>
    </ligand>
</feature>
<evidence type="ECO:0000259" key="15">
    <source>
        <dbReference type="Pfam" id="PF01583"/>
    </source>
</evidence>
<keyword evidence="9 13" id="KW-0067">ATP-binding</keyword>
<accession>A0A7G1QAQ0</accession>
<evidence type="ECO:0000256" key="7">
    <source>
        <dbReference type="ARBA" id="ARBA00022741"/>
    </source>
</evidence>
<dbReference type="GO" id="GO:0005524">
    <property type="term" value="F:ATP binding"/>
    <property type="evidence" value="ECO:0007669"/>
    <property type="project" value="UniProtKB-UniRule"/>
</dbReference>
<evidence type="ECO:0000256" key="8">
    <source>
        <dbReference type="ARBA" id="ARBA00022777"/>
    </source>
</evidence>
<keyword evidence="13" id="KW-0597">Phosphoprotein</keyword>
<dbReference type="GO" id="GO:0000103">
    <property type="term" value="P:sulfate assimilation"/>
    <property type="evidence" value="ECO:0007669"/>
    <property type="project" value="UniProtKB-UniRule"/>
</dbReference>
<dbReference type="NCBIfam" id="TIGR00455">
    <property type="entry name" value="apsK"/>
    <property type="match status" value="1"/>
</dbReference>
<feature type="active site" description="Phosphoserine intermediate" evidence="13">
    <location>
        <position position="109"/>
    </location>
</feature>
<evidence type="ECO:0000256" key="9">
    <source>
        <dbReference type="ARBA" id="ARBA00022840"/>
    </source>
</evidence>
<evidence type="ECO:0000256" key="14">
    <source>
        <dbReference type="RuleBase" id="RU004347"/>
    </source>
</evidence>
<dbReference type="CDD" id="cd02027">
    <property type="entry name" value="APSK"/>
    <property type="match status" value="1"/>
</dbReference>
<sequence length="202" mass="22848">MNIPTKNIVWHQSTVTRTHREQINKHKSATLWFTGLSGAGKSTLAHAVEAQLAELQCRTFVLDGDNVRHGLCADLGFSKTERTENIRRISEMCKLFIESGIIILTAFISPFHEDRQRARNLMGDDFLEIYCQAPLAICEQRDVKGLYRRARAGEIPDFTGISSPYEIPNNPELIVNTYTQSIENSAHQVINLLRSRAIIPNL</sequence>
<evidence type="ECO:0000256" key="13">
    <source>
        <dbReference type="HAMAP-Rule" id="MF_00065"/>
    </source>
</evidence>
<dbReference type="FunFam" id="3.40.50.300:FF:000212">
    <property type="entry name" value="Adenylyl-sulfate kinase"/>
    <property type="match status" value="1"/>
</dbReference>
<evidence type="ECO:0000256" key="3">
    <source>
        <dbReference type="ARBA" id="ARBA00004806"/>
    </source>
</evidence>
<comment type="catalytic activity">
    <reaction evidence="1 13 14">
        <text>adenosine 5'-phosphosulfate + ATP = 3'-phosphoadenylyl sulfate + ADP + H(+)</text>
        <dbReference type="Rhea" id="RHEA:24152"/>
        <dbReference type="ChEBI" id="CHEBI:15378"/>
        <dbReference type="ChEBI" id="CHEBI:30616"/>
        <dbReference type="ChEBI" id="CHEBI:58243"/>
        <dbReference type="ChEBI" id="CHEBI:58339"/>
        <dbReference type="ChEBI" id="CHEBI:456216"/>
        <dbReference type="EC" id="2.7.1.25"/>
    </reaction>
</comment>
<feature type="domain" description="APS kinase" evidence="15">
    <location>
        <begin position="27"/>
        <end position="176"/>
    </location>
</feature>
<evidence type="ECO:0000313" key="16">
    <source>
        <dbReference type="EMBL" id="CAB1276611.1"/>
    </source>
</evidence>
<dbReference type="UniPathway" id="UPA00140">
    <property type="reaction ID" value="UER00205"/>
</dbReference>
<evidence type="ECO:0000256" key="4">
    <source>
        <dbReference type="ARBA" id="ARBA00007008"/>
    </source>
</evidence>
<dbReference type="EC" id="2.7.1.25" evidence="5 13"/>
<keyword evidence="7 13" id="KW-0547">Nucleotide-binding</keyword>
<dbReference type="HAMAP" id="MF_00065">
    <property type="entry name" value="Adenylyl_sulf_kinase"/>
    <property type="match status" value="1"/>
</dbReference>
<organism evidence="16 17">
    <name type="scientific">Candidatus Nitrosacidococcus tergens</name>
    <dbReference type="NCBI Taxonomy" id="553981"/>
    <lineage>
        <taxon>Bacteria</taxon>
        <taxon>Pseudomonadati</taxon>
        <taxon>Pseudomonadota</taxon>
        <taxon>Gammaproteobacteria</taxon>
        <taxon>Chromatiales</taxon>
        <taxon>Chromatiaceae</taxon>
        <taxon>Candidatus Nitrosacidococcus</taxon>
    </lineage>
</organism>
<dbReference type="SUPFAM" id="SSF52540">
    <property type="entry name" value="P-loop containing nucleoside triphosphate hydrolases"/>
    <property type="match status" value="1"/>
</dbReference>
<dbReference type="GO" id="GO:0070814">
    <property type="term" value="P:hydrogen sulfide biosynthetic process"/>
    <property type="evidence" value="ECO:0007669"/>
    <property type="project" value="UniProtKB-UniRule"/>
</dbReference>
<evidence type="ECO:0000256" key="6">
    <source>
        <dbReference type="ARBA" id="ARBA00022679"/>
    </source>
</evidence>
<dbReference type="GO" id="GO:0004020">
    <property type="term" value="F:adenylylsulfate kinase activity"/>
    <property type="evidence" value="ECO:0007669"/>
    <property type="project" value="UniProtKB-UniRule"/>
</dbReference>
<dbReference type="KEGG" id="ntg:NSCAC_1258"/>
<dbReference type="Gene3D" id="3.40.50.300">
    <property type="entry name" value="P-loop containing nucleotide triphosphate hydrolases"/>
    <property type="match status" value="1"/>
</dbReference>
<reference evidence="16 17" key="1">
    <citation type="submission" date="2020-03" db="EMBL/GenBank/DDBJ databases">
        <authorList>
            <person name="Picone N."/>
        </authorList>
    </citation>
    <scope>NUCLEOTIDE SEQUENCE [LARGE SCALE GENOMIC DNA]</scope>
    <source>
        <strain evidence="16">NSCAC1</strain>
    </source>
</reference>
<protein>
    <recommendedName>
        <fullName evidence="5 13">Adenylyl-sulfate kinase</fullName>
        <ecNumber evidence="5 13">2.7.1.25</ecNumber>
    </recommendedName>
    <alternativeName>
        <fullName evidence="11 13">APS kinase</fullName>
    </alternativeName>
    <alternativeName>
        <fullName evidence="12 13">ATP adenosine-5'-phosphosulfate 3'-phosphotransferase</fullName>
    </alternativeName>
    <alternativeName>
        <fullName evidence="10 13">Adenosine-5'-phosphosulfate kinase</fullName>
    </alternativeName>
</protein>
<comment type="pathway">
    <text evidence="3 13 14">Sulfur metabolism; hydrogen sulfide biosynthesis; sulfite from sulfate: step 2/3.</text>
</comment>
<gene>
    <name evidence="13 16" type="primary">cysC</name>
    <name evidence="16" type="ORF">NSCAC_1258</name>
</gene>
<dbReference type="InterPro" id="IPR002891">
    <property type="entry name" value="APS"/>
</dbReference>
<proteinExistence type="inferred from homology"/>
<comment type="function">
    <text evidence="2 13 14">Catalyzes the synthesis of activated sulfate.</text>
</comment>
<dbReference type="PANTHER" id="PTHR11055">
    <property type="entry name" value="BIFUNCTIONAL 3'-PHOSPHOADENOSINE 5'-PHOSPHOSULFATE SYNTHASE"/>
    <property type="match status" value="1"/>
</dbReference>
<evidence type="ECO:0000256" key="11">
    <source>
        <dbReference type="ARBA" id="ARBA00031393"/>
    </source>
</evidence>
<dbReference type="RefSeq" id="WP_197743962.1">
    <property type="nucleotide sequence ID" value="NZ_LR778175.1"/>
</dbReference>
<keyword evidence="8 13" id="KW-0418">Kinase</keyword>
<evidence type="ECO:0000256" key="10">
    <source>
        <dbReference type="ARBA" id="ARBA00029724"/>
    </source>
</evidence>
<dbReference type="InterPro" id="IPR027417">
    <property type="entry name" value="P-loop_NTPase"/>
</dbReference>
<evidence type="ECO:0000256" key="1">
    <source>
        <dbReference type="ARBA" id="ARBA00001823"/>
    </source>
</evidence>
<dbReference type="EMBL" id="LR778175">
    <property type="protein sequence ID" value="CAB1276611.1"/>
    <property type="molecule type" value="Genomic_DNA"/>
</dbReference>
<comment type="similarity">
    <text evidence="4 13 14">Belongs to the APS kinase family.</text>
</comment>
<keyword evidence="6 13" id="KW-0808">Transferase</keyword>
<dbReference type="NCBIfam" id="NF003013">
    <property type="entry name" value="PRK03846.1"/>
    <property type="match status" value="1"/>
</dbReference>
<keyword evidence="17" id="KW-1185">Reference proteome</keyword>
<evidence type="ECO:0000256" key="2">
    <source>
        <dbReference type="ARBA" id="ARBA00002632"/>
    </source>
</evidence>
<name>A0A7G1QAQ0_9GAMM</name>
<dbReference type="PANTHER" id="PTHR11055:SF1">
    <property type="entry name" value="PAPS SYNTHETASE, ISOFORM D"/>
    <property type="match status" value="1"/>
</dbReference>
<evidence type="ECO:0000313" key="17">
    <source>
        <dbReference type="Proteomes" id="UP000516072"/>
    </source>
</evidence>